<evidence type="ECO:0000313" key="1">
    <source>
        <dbReference type="EMBL" id="GAA4554778.1"/>
    </source>
</evidence>
<dbReference type="EMBL" id="BAABGT010000086">
    <property type="protein sequence ID" value="GAA4554778.1"/>
    <property type="molecule type" value="Genomic_DNA"/>
</dbReference>
<reference evidence="2" key="1">
    <citation type="journal article" date="2019" name="Int. J. Syst. Evol. Microbiol.">
        <title>The Global Catalogue of Microorganisms (GCM) 10K type strain sequencing project: providing services to taxonomists for standard genome sequencing and annotation.</title>
        <authorList>
            <consortium name="The Broad Institute Genomics Platform"/>
            <consortium name="The Broad Institute Genome Sequencing Center for Infectious Disease"/>
            <person name="Wu L."/>
            <person name="Ma J."/>
        </authorList>
    </citation>
    <scope>NUCLEOTIDE SEQUENCE [LARGE SCALE GENOMIC DNA]</scope>
    <source>
        <strain evidence="2">JCM 17906</strain>
    </source>
</reference>
<protein>
    <submittedName>
        <fullName evidence="1">Uncharacterized protein</fullName>
    </submittedName>
</protein>
<comment type="caution">
    <text evidence="1">The sequence shown here is derived from an EMBL/GenBank/DDBJ whole genome shotgun (WGS) entry which is preliminary data.</text>
</comment>
<keyword evidence="2" id="KW-1185">Reference proteome</keyword>
<evidence type="ECO:0000313" key="2">
    <source>
        <dbReference type="Proteomes" id="UP001501598"/>
    </source>
</evidence>
<gene>
    <name evidence="1" type="ORF">GCM10023175_53510</name>
</gene>
<dbReference type="Proteomes" id="UP001501598">
    <property type="component" value="Unassembled WGS sequence"/>
</dbReference>
<organism evidence="1 2">
    <name type="scientific">Pseudonocardia xishanensis</name>
    <dbReference type="NCBI Taxonomy" id="630995"/>
    <lineage>
        <taxon>Bacteria</taxon>
        <taxon>Bacillati</taxon>
        <taxon>Actinomycetota</taxon>
        <taxon>Actinomycetes</taxon>
        <taxon>Pseudonocardiales</taxon>
        <taxon>Pseudonocardiaceae</taxon>
        <taxon>Pseudonocardia</taxon>
    </lineage>
</organism>
<accession>A0ABP8RZM2</accession>
<name>A0ABP8RZM2_9PSEU</name>
<proteinExistence type="predicted"/>
<sequence>MSGAEGDYYTGEYLQDIAETRLLEIGGERLRRLAHDEAGRYVDERYPWDGQGAEPAERVSAYIAVLWQCGDAEEPIPR</sequence>
<dbReference type="RefSeq" id="WP_237190005.1">
    <property type="nucleotide sequence ID" value="NZ_BAABGT010000086.1"/>
</dbReference>